<dbReference type="PANTHER" id="PTHR46952">
    <property type="entry name" value="SERPENTINE RECEPTOR, CLASS X-RELATED"/>
    <property type="match status" value="1"/>
</dbReference>
<dbReference type="Proteomes" id="UP000230233">
    <property type="component" value="Chromosome V"/>
</dbReference>
<evidence type="ECO:0000313" key="5">
    <source>
        <dbReference type="Proteomes" id="UP000230233"/>
    </source>
</evidence>
<feature type="region of interest" description="Disordered" evidence="1">
    <location>
        <begin position="1"/>
        <end position="20"/>
    </location>
</feature>
<name>A0A2G5TTF8_9PELO</name>
<keyword evidence="2" id="KW-1133">Transmembrane helix</keyword>
<evidence type="ECO:0000256" key="1">
    <source>
        <dbReference type="SAM" id="MobiDB-lite"/>
    </source>
</evidence>
<dbReference type="PANTHER" id="PTHR46952:SF5">
    <property type="entry name" value="7TM GPCR SERPENTINE RECEPTOR CLASS X (SRX) DOMAIN-CONTAINING PROTEIN"/>
    <property type="match status" value="1"/>
</dbReference>
<feature type="domain" description="7TM GPCR serpentine receptor class x (Srx)" evidence="3">
    <location>
        <begin position="2"/>
        <end position="80"/>
    </location>
</feature>
<gene>
    <name evidence="4" type="primary">Cnig_chr_V.g21762</name>
    <name evidence="4" type="ORF">B9Z55_021762</name>
</gene>
<dbReference type="InterPro" id="IPR019430">
    <property type="entry name" value="7TM_GPCR_serpentine_rcpt_Srx"/>
</dbReference>
<organism evidence="4 5">
    <name type="scientific">Caenorhabditis nigoni</name>
    <dbReference type="NCBI Taxonomy" id="1611254"/>
    <lineage>
        <taxon>Eukaryota</taxon>
        <taxon>Metazoa</taxon>
        <taxon>Ecdysozoa</taxon>
        <taxon>Nematoda</taxon>
        <taxon>Chromadorea</taxon>
        <taxon>Rhabditida</taxon>
        <taxon>Rhabditina</taxon>
        <taxon>Rhabditomorpha</taxon>
        <taxon>Rhabditoidea</taxon>
        <taxon>Rhabditidae</taxon>
        <taxon>Peloderinae</taxon>
        <taxon>Caenorhabditis</taxon>
    </lineage>
</organism>
<proteinExistence type="predicted"/>
<accession>A0A2G5TTF8</accession>
<dbReference type="STRING" id="1611254.A0A2G5TTF8"/>
<keyword evidence="2" id="KW-0472">Membrane</keyword>
<dbReference type="EMBL" id="PDUG01000005">
    <property type="protein sequence ID" value="PIC30562.1"/>
    <property type="molecule type" value="Genomic_DNA"/>
</dbReference>
<dbReference type="AlphaFoldDB" id="A0A2G5TTF8"/>
<evidence type="ECO:0000259" key="3">
    <source>
        <dbReference type="Pfam" id="PF10328"/>
    </source>
</evidence>
<keyword evidence="5" id="KW-1185">Reference proteome</keyword>
<evidence type="ECO:0000313" key="4">
    <source>
        <dbReference type="EMBL" id="PIC30562.1"/>
    </source>
</evidence>
<comment type="caution">
    <text evidence="4">The sequence shown here is derived from an EMBL/GenBank/DDBJ whole genome shotgun (WGS) entry which is preliminary data.</text>
</comment>
<keyword evidence="2" id="KW-0812">Transmembrane</keyword>
<sequence length="109" mass="12552">MVFLQKKSRNSLSSEASKNRRKTNARFFLQSCIQDWICALDILNNLTSNLYCSTLCTMLLTFSSSVMVYVFDGMVMFLFNYRTTTKRVKSSREPTKESTQTIRVPAPVN</sequence>
<feature type="region of interest" description="Disordered" evidence="1">
    <location>
        <begin position="89"/>
        <end position="109"/>
    </location>
</feature>
<feature type="transmembrane region" description="Helical" evidence="2">
    <location>
        <begin position="58"/>
        <end position="79"/>
    </location>
</feature>
<protein>
    <recommendedName>
        <fullName evidence="3">7TM GPCR serpentine receptor class x (Srx) domain-containing protein</fullName>
    </recommendedName>
</protein>
<dbReference type="Pfam" id="PF10328">
    <property type="entry name" value="7TM_GPCR_Srx"/>
    <property type="match status" value="1"/>
</dbReference>
<reference evidence="5" key="1">
    <citation type="submission" date="2017-10" db="EMBL/GenBank/DDBJ databases">
        <title>Rapid genome shrinkage in a self-fertile nematode reveals novel sperm competition proteins.</title>
        <authorList>
            <person name="Yin D."/>
            <person name="Schwarz E.M."/>
            <person name="Thomas C.G."/>
            <person name="Felde R.L."/>
            <person name="Korf I.F."/>
            <person name="Cutter A.D."/>
            <person name="Schartner C.M."/>
            <person name="Ralston E.J."/>
            <person name="Meyer B.J."/>
            <person name="Haag E.S."/>
        </authorList>
    </citation>
    <scope>NUCLEOTIDE SEQUENCE [LARGE SCALE GENOMIC DNA]</scope>
    <source>
        <strain evidence="5">JU1422</strain>
    </source>
</reference>
<evidence type="ECO:0000256" key="2">
    <source>
        <dbReference type="SAM" id="Phobius"/>
    </source>
</evidence>